<reference evidence="8" key="1">
    <citation type="journal article" date="2013" name="Syst. Appl. Microbiol.">
        <title>New insights into the archaeal diversity of a hypersaline microbial mat obtained by a metagenomic approach.</title>
        <authorList>
            <person name="Lopez-Lopez A."/>
            <person name="Richter M."/>
            <person name="Pena A."/>
            <person name="Tamames J."/>
            <person name="Rossello-Mora R."/>
        </authorList>
    </citation>
    <scope>NUCLEOTIDE SEQUENCE</scope>
</reference>
<dbReference type="Gene3D" id="3.30.200.20">
    <property type="entry name" value="Phosphorylase Kinase, domain 1"/>
    <property type="match status" value="1"/>
</dbReference>
<dbReference type="PANTHER" id="PTHR43700">
    <property type="entry name" value="PHOSPHORIBOSYLAMINOIMIDAZOLE-SUCCINOCARBOXAMIDE SYNTHASE"/>
    <property type="match status" value="1"/>
</dbReference>
<dbReference type="GO" id="GO:0005524">
    <property type="term" value="F:ATP binding"/>
    <property type="evidence" value="ECO:0007669"/>
    <property type="project" value="UniProtKB-KW"/>
</dbReference>
<dbReference type="InterPro" id="IPR028923">
    <property type="entry name" value="SAICAR_synt/ADE2_N"/>
</dbReference>
<proteinExistence type="inferred from homology"/>
<dbReference type="GO" id="GO:0004639">
    <property type="term" value="F:phosphoribosylaminoimidazolesuccinocarboxamide synthase activity"/>
    <property type="evidence" value="ECO:0007669"/>
    <property type="project" value="UniProtKB-EC"/>
</dbReference>
<evidence type="ECO:0000259" key="7">
    <source>
        <dbReference type="Pfam" id="PF01259"/>
    </source>
</evidence>
<dbReference type="Pfam" id="PF01259">
    <property type="entry name" value="SAICAR_synt"/>
    <property type="match status" value="1"/>
</dbReference>
<evidence type="ECO:0000256" key="3">
    <source>
        <dbReference type="ARBA" id="ARBA00022598"/>
    </source>
</evidence>
<keyword evidence="4" id="KW-0547">Nucleotide-binding</keyword>
<protein>
    <recommendedName>
        <fullName evidence="2">phosphoribosylaminoimidazolesuccinocarboxamide synthase</fullName>
        <ecNumber evidence="2">6.3.2.6</ecNumber>
    </recommendedName>
</protein>
<accession>M1P1T1</accession>
<name>M1P1T1_9ZZZZ</name>
<evidence type="ECO:0000256" key="1">
    <source>
        <dbReference type="ARBA" id="ARBA00004672"/>
    </source>
</evidence>
<dbReference type="UniPathway" id="UPA00074">
    <property type="reaction ID" value="UER00131"/>
</dbReference>
<dbReference type="HAMAP" id="MF_00137">
    <property type="entry name" value="SAICAR_synth"/>
    <property type="match status" value="1"/>
</dbReference>
<dbReference type="EMBL" id="JX684089">
    <property type="protein sequence ID" value="AGF93351.1"/>
    <property type="molecule type" value="Genomic_DNA"/>
</dbReference>
<evidence type="ECO:0000256" key="4">
    <source>
        <dbReference type="ARBA" id="ARBA00022741"/>
    </source>
</evidence>
<evidence type="ECO:0000256" key="5">
    <source>
        <dbReference type="ARBA" id="ARBA00022755"/>
    </source>
</evidence>
<evidence type="ECO:0000256" key="2">
    <source>
        <dbReference type="ARBA" id="ARBA00012217"/>
    </source>
</evidence>
<evidence type="ECO:0000256" key="6">
    <source>
        <dbReference type="ARBA" id="ARBA00022840"/>
    </source>
</evidence>
<comment type="pathway">
    <text evidence="1">Purine metabolism; IMP biosynthesis via de novo pathway; 5-amino-1-(5-phospho-D-ribosyl)imidazole-4-carboxamide from 5-amino-1-(5-phospho-D-ribosyl)imidazole-4-carboxylate: step 1/2.</text>
</comment>
<sequence>MKKLIRKGKVKEVYEVDEDRLKFFFTNNISVFDKIIPNDIPRKGETLCKTSSYWFKKCEELGIKTHFIDMPEDQVMEVRRFEVINDYDKMDSDTTNYRIPLEFIARYYVAGSLHDRIKKGKLDHEKLGFEEEPDYGEKLPEPYFEVTTKVEEIDRNLSKEEALDISGLTEEEYEEIKEAVFKIDELIEENGEKNGLLHVDGKKEFAMDENRDIILVDTFGIADEDRFWENDEYENGNFVQKSKEFVRQHYRKTGYHEDLMDARENGEEEPPIPPLPDDMVDKTSELYVNLMSRLTNGKFR</sequence>
<dbReference type="NCBIfam" id="TIGR00081">
    <property type="entry name" value="purC"/>
    <property type="match status" value="1"/>
</dbReference>
<keyword evidence="6" id="KW-0067">ATP-binding</keyword>
<dbReference type="InterPro" id="IPR001636">
    <property type="entry name" value="SAICAR_synth"/>
</dbReference>
<dbReference type="Gene3D" id="3.30.470.20">
    <property type="entry name" value="ATP-grasp fold, B domain"/>
    <property type="match status" value="1"/>
</dbReference>
<keyword evidence="3" id="KW-0436">Ligase</keyword>
<evidence type="ECO:0000313" key="8">
    <source>
        <dbReference type="EMBL" id="AGF93351.1"/>
    </source>
</evidence>
<dbReference type="CDD" id="cd01414">
    <property type="entry name" value="SAICAR_synt_Sc"/>
    <property type="match status" value="1"/>
</dbReference>
<dbReference type="GO" id="GO:0006189">
    <property type="term" value="P:'de novo' IMP biosynthetic process"/>
    <property type="evidence" value="ECO:0007669"/>
    <property type="project" value="UniProtKB-UniPathway"/>
</dbReference>
<dbReference type="SUPFAM" id="SSF56104">
    <property type="entry name" value="SAICAR synthase-like"/>
    <property type="match status" value="1"/>
</dbReference>
<feature type="domain" description="SAICAR synthetase/ADE2 N-terminal" evidence="7">
    <location>
        <begin position="5"/>
        <end position="258"/>
    </location>
</feature>
<gene>
    <name evidence="8" type="ORF">FLSS-23_0016</name>
</gene>
<dbReference type="PANTHER" id="PTHR43700:SF1">
    <property type="entry name" value="PHOSPHORIBOSYLAMINOIMIDAZOLE-SUCCINOCARBOXAMIDE SYNTHASE"/>
    <property type="match status" value="1"/>
</dbReference>
<dbReference type="AlphaFoldDB" id="M1P1T1"/>
<keyword evidence="5" id="KW-0658">Purine biosynthesis</keyword>
<organism evidence="8">
    <name type="scientific">uncultured organism</name>
    <dbReference type="NCBI Taxonomy" id="155900"/>
    <lineage>
        <taxon>unclassified sequences</taxon>
        <taxon>environmental samples</taxon>
    </lineage>
</organism>
<dbReference type="EC" id="6.3.2.6" evidence="2"/>